<feature type="domain" description="Dynamin N-terminal" evidence="8">
    <location>
        <begin position="638"/>
        <end position="863"/>
    </location>
</feature>
<dbReference type="InterPro" id="IPR027094">
    <property type="entry name" value="Mitofusin_fam"/>
</dbReference>
<protein>
    <submittedName>
        <fullName evidence="9">GTPase</fullName>
    </submittedName>
</protein>
<comment type="caution">
    <text evidence="9">The sequence shown here is derived from an EMBL/GenBank/DDBJ whole genome shotgun (WGS) entry which is preliminary data.</text>
</comment>
<keyword evidence="4" id="KW-0342">GTP-binding</keyword>
<dbReference type="InterPro" id="IPR045063">
    <property type="entry name" value="Dynamin_N"/>
</dbReference>
<dbReference type="SUPFAM" id="SSF52540">
    <property type="entry name" value="P-loop containing nucleoside triphosphate hydrolases"/>
    <property type="match status" value="2"/>
</dbReference>
<gene>
    <name evidence="9" type="ORF">JOD45_002931</name>
</gene>
<evidence type="ECO:0000313" key="9">
    <source>
        <dbReference type="EMBL" id="MBM7646698.1"/>
    </source>
</evidence>
<evidence type="ECO:0000256" key="5">
    <source>
        <dbReference type="ARBA" id="ARBA00023136"/>
    </source>
</evidence>
<evidence type="ECO:0000256" key="4">
    <source>
        <dbReference type="ARBA" id="ARBA00023134"/>
    </source>
</evidence>
<accession>A0ABS2Q320</accession>
<organism evidence="9 10">
    <name type="scientific">Scopulibacillus daqui</name>
    <dbReference type="NCBI Taxonomy" id="1469162"/>
    <lineage>
        <taxon>Bacteria</taxon>
        <taxon>Bacillati</taxon>
        <taxon>Bacillota</taxon>
        <taxon>Bacilli</taxon>
        <taxon>Bacillales</taxon>
        <taxon>Sporolactobacillaceae</taxon>
        <taxon>Scopulibacillus</taxon>
    </lineage>
</organism>
<keyword evidence="3" id="KW-0378">Hydrolase</keyword>
<evidence type="ECO:0000256" key="3">
    <source>
        <dbReference type="ARBA" id="ARBA00022801"/>
    </source>
</evidence>
<keyword evidence="2" id="KW-0547">Nucleotide-binding</keyword>
<feature type="coiled-coil region" evidence="6">
    <location>
        <begin position="946"/>
        <end position="977"/>
    </location>
</feature>
<evidence type="ECO:0000256" key="2">
    <source>
        <dbReference type="ARBA" id="ARBA00022741"/>
    </source>
</evidence>
<dbReference type="PANTHER" id="PTHR10465">
    <property type="entry name" value="TRANSMEMBRANE GTPASE FZO1"/>
    <property type="match status" value="1"/>
</dbReference>
<sequence>MQLLKDNALIQSKLALLYAQAKRNGDELNAGKFLDLYKKAENNRFSISFCGHFSAGKSSLLNYIIEESILPASPIPTSGNLVRLMSGEPSANIYTNSGEVIKFSYPYDMEEIQDYCRDSENVTKIDIQVGHHLPETVELYDTPGVDSTVEAHQESTESALHLADVIIFVSDYNHVQSTVNFQFLEQIKKIGKPFYLVISQIDKHRGEELPFSQFQERVEGALSDWDLSPEGIYYISLFDKTNPDNQLEAFISKMNSLLKGDRETNQEKCHATLEFLVSEHQDYMKDILDEKLEELAINEMPAKFAIEKLQKDKEEAEKHYQALAGRETEWLNTTKESITKAIHSAILMPYETREKAKNYIESCQKDFKAGLFNSQKKRMKEQSNRLEAFYEDFAKNVQTMEWAARDVLIKACQNIPGFDESEFGEIYELSIDITKEFLTEPVKKGANTSGQYILHYADDVSDQTKKAMKKTVFQKLDCISEKIHRKFQVEAEEAKNNLDQAVDQYERMLAAYHEQERYKENIIEINRILKSSAFEEQSVSQALKMIESDDHSRRFKTIDQPVKKAAKKEAANQSESSEKHISTPHDKVNFFETDTYRKEWSSLLRDASHALASLDSFKRTVSHLQARAERIEKNAFTIALFGAFSAGKTSFANALLAEDVLPVSPNPTTAVINKIKPVTNERPHRTVEAAIKTEAVLIDDINYSLSAFGKKINQLDELHDQLKDIESQALKPKEKLHYTFLKAVINGAKHFEGKLGETLFLDLSEAHELIANEEKSCYIESVSIYYDCPFTRQGVVLVDTPGADSINARHTNVAFQYIKNADAILFVTYFNHAFSRADKEFLIQLGRVKDNFDLDKMFFIVNAIDLAQSEQEKAAVIKYVNHHLTTFGILHPRLYGISSKLGLLSQKTKNQALYKQSGLEHFMNDWSAFSVNELLKHTIQIGIHDIQKANNDIEKIIENIQLDESAKEEKKKQLKQSFANAKRIVESRTSDGPMSVLKQNMNEWFFYIKKRVLQRYLDEFNVFFNPSAFNDNQKSPKTILAEGLNECIEFLSYDIDQELRAAYIRIESLIQKLLNTYLSDVNTAVSKFGFTNNIHFEPAFKTPEYAKHLNQCDQEPLKSVFKFYKNRKHFFEKNGKEQMKDSLYKQLDTSIDELLEAGRLEISAHYLDLFNDLLEQAKNECLSEWEETISYQLQAIDNHEIDPEKFTAVHHKLESILQKNRL</sequence>
<feature type="coiled-coil region" evidence="6">
    <location>
        <begin position="484"/>
        <end position="515"/>
    </location>
</feature>
<evidence type="ECO:0000259" key="8">
    <source>
        <dbReference type="Pfam" id="PF00350"/>
    </source>
</evidence>
<dbReference type="InterPro" id="IPR027417">
    <property type="entry name" value="P-loop_NTPase"/>
</dbReference>
<dbReference type="Gene3D" id="3.40.50.300">
    <property type="entry name" value="P-loop containing nucleotide triphosphate hydrolases"/>
    <property type="match status" value="2"/>
</dbReference>
<dbReference type="Pfam" id="PF00350">
    <property type="entry name" value="Dynamin_N"/>
    <property type="match status" value="2"/>
</dbReference>
<comment type="subcellular location">
    <subcellularLocation>
        <location evidence="1">Membrane</location>
    </subcellularLocation>
</comment>
<dbReference type="CDD" id="cd09912">
    <property type="entry name" value="DLP_2"/>
    <property type="match status" value="2"/>
</dbReference>
<keyword evidence="5" id="KW-0472">Membrane</keyword>
<evidence type="ECO:0000313" key="10">
    <source>
        <dbReference type="Proteomes" id="UP000808914"/>
    </source>
</evidence>
<dbReference type="PANTHER" id="PTHR10465:SF0">
    <property type="entry name" value="SARCALUMENIN"/>
    <property type="match status" value="1"/>
</dbReference>
<dbReference type="EMBL" id="JAFBER010000027">
    <property type="protein sequence ID" value="MBM7646698.1"/>
    <property type="molecule type" value="Genomic_DNA"/>
</dbReference>
<evidence type="ECO:0000256" key="6">
    <source>
        <dbReference type="SAM" id="Coils"/>
    </source>
</evidence>
<dbReference type="RefSeq" id="WP_205004580.1">
    <property type="nucleotide sequence ID" value="NZ_JAFBER010000027.1"/>
</dbReference>
<reference evidence="9 10" key="1">
    <citation type="submission" date="2021-01" db="EMBL/GenBank/DDBJ databases">
        <title>Genomic Encyclopedia of Type Strains, Phase IV (KMG-IV): sequencing the most valuable type-strain genomes for metagenomic binning, comparative biology and taxonomic classification.</title>
        <authorList>
            <person name="Goeker M."/>
        </authorList>
    </citation>
    <scope>NUCLEOTIDE SEQUENCE [LARGE SCALE GENOMIC DNA]</scope>
    <source>
        <strain evidence="9 10">DSM 28236</strain>
    </source>
</reference>
<name>A0ABS2Q320_9BACL</name>
<keyword evidence="10" id="KW-1185">Reference proteome</keyword>
<evidence type="ECO:0000256" key="7">
    <source>
        <dbReference type="SAM" id="MobiDB-lite"/>
    </source>
</evidence>
<feature type="domain" description="Dynamin N-terminal" evidence="8">
    <location>
        <begin position="47"/>
        <end position="199"/>
    </location>
</feature>
<proteinExistence type="predicted"/>
<feature type="region of interest" description="Disordered" evidence="7">
    <location>
        <begin position="556"/>
        <end position="583"/>
    </location>
</feature>
<evidence type="ECO:0000256" key="1">
    <source>
        <dbReference type="ARBA" id="ARBA00004370"/>
    </source>
</evidence>
<dbReference type="Proteomes" id="UP000808914">
    <property type="component" value="Unassembled WGS sequence"/>
</dbReference>
<keyword evidence="6" id="KW-0175">Coiled coil</keyword>